<evidence type="ECO:0000256" key="4">
    <source>
        <dbReference type="PROSITE-ProRule" id="PRU01248"/>
    </source>
</evidence>
<gene>
    <name evidence="6" type="ORF">SAMN04488136_10732</name>
</gene>
<dbReference type="EMBL" id="FNDD01000007">
    <property type="protein sequence ID" value="SDH04477.1"/>
    <property type="molecule type" value="Genomic_DNA"/>
</dbReference>
<dbReference type="InterPro" id="IPR044068">
    <property type="entry name" value="CB"/>
</dbReference>
<reference evidence="6 7" key="1">
    <citation type="submission" date="2016-10" db="EMBL/GenBank/DDBJ databases">
        <authorList>
            <person name="de Groot N.N."/>
        </authorList>
    </citation>
    <scope>NUCLEOTIDE SEQUENCE [LARGE SCALE GENOMIC DNA]</scope>
    <source>
        <strain evidence="6 7">CGMCC 1.10228</strain>
    </source>
</reference>
<keyword evidence="7" id="KW-1185">Reference proteome</keyword>
<protein>
    <submittedName>
        <fullName evidence="6">Phage integrase, N-terminal SAM-like domain</fullName>
    </submittedName>
</protein>
<dbReference type="AlphaFoldDB" id="A0A1G7Z789"/>
<dbReference type="InterPro" id="IPR053876">
    <property type="entry name" value="Phage_int_M"/>
</dbReference>
<dbReference type="GO" id="GO:0003677">
    <property type="term" value="F:DNA binding"/>
    <property type="evidence" value="ECO:0007669"/>
    <property type="project" value="UniProtKB-UniRule"/>
</dbReference>
<evidence type="ECO:0000313" key="7">
    <source>
        <dbReference type="Proteomes" id="UP000198854"/>
    </source>
</evidence>
<feature type="domain" description="Core-binding (CB)" evidence="5">
    <location>
        <begin position="101"/>
        <end position="182"/>
    </location>
</feature>
<dbReference type="GO" id="GO:0015074">
    <property type="term" value="P:DNA integration"/>
    <property type="evidence" value="ECO:0007669"/>
    <property type="project" value="UniProtKB-KW"/>
</dbReference>
<dbReference type="STRING" id="861298.SAMN04488136_10732"/>
<keyword evidence="3 4" id="KW-0238">DNA-binding</keyword>
<dbReference type="PROSITE" id="PS51900">
    <property type="entry name" value="CB"/>
    <property type="match status" value="1"/>
</dbReference>
<name>A0A1G7Z789_9VIBR</name>
<dbReference type="InterPro" id="IPR010998">
    <property type="entry name" value="Integrase_recombinase_N"/>
</dbReference>
<proteinExistence type="inferred from homology"/>
<dbReference type="InterPro" id="IPR038488">
    <property type="entry name" value="Integrase_DNA-bd_sf"/>
</dbReference>
<comment type="similarity">
    <text evidence="1">Belongs to the 'phage' integrase family.</text>
</comment>
<evidence type="ECO:0000313" key="6">
    <source>
        <dbReference type="EMBL" id="SDH04477.1"/>
    </source>
</evidence>
<dbReference type="PANTHER" id="PTHR30629:SF6">
    <property type="entry name" value="PROPHAGE INTEGRASE INTA-RELATED"/>
    <property type="match status" value="1"/>
</dbReference>
<accession>A0A1G7Z789</accession>
<keyword evidence="2" id="KW-0229">DNA integration</keyword>
<dbReference type="Proteomes" id="UP000198854">
    <property type="component" value="Unassembled WGS sequence"/>
</dbReference>
<dbReference type="SUPFAM" id="SSF56349">
    <property type="entry name" value="DNA breaking-rejoining enzymes"/>
    <property type="match status" value="1"/>
</dbReference>
<dbReference type="Pfam" id="PF22022">
    <property type="entry name" value="Phage_int_M"/>
    <property type="match status" value="1"/>
</dbReference>
<dbReference type="InterPro" id="IPR025166">
    <property type="entry name" value="Integrase_DNA_bind_dom"/>
</dbReference>
<sequence>MAKLNAKEVQNAKPRDKAYRLGDGGNLYLYIRQSGAKAWEFRYVRVSTGKPTFMGIGSYPDVSIADARQKATEFRKLVADGIDPQLLKIEQKAKLASEQSNTFEVVANLWMEMKRNRLTPKTTEGNWRKLELYAFPLIGSLAVTKITAPMAIAALKPVEEAGHLETVKRTAQLMNEVMTYAVNSGLIHHNPLSGIREVFKKPKVENMNA</sequence>
<evidence type="ECO:0000256" key="1">
    <source>
        <dbReference type="ARBA" id="ARBA00008857"/>
    </source>
</evidence>
<evidence type="ECO:0000256" key="2">
    <source>
        <dbReference type="ARBA" id="ARBA00022908"/>
    </source>
</evidence>
<dbReference type="Pfam" id="PF13356">
    <property type="entry name" value="Arm-DNA-bind_3"/>
    <property type="match status" value="1"/>
</dbReference>
<dbReference type="InterPro" id="IPR050808">
    <property type="entry name" value="Phage_Integrase"/>
</dbReference>
<evidence type="ECO:0000256" key="3">
    <source>
        <dbReference type="ARBA" id="ARBA00023125"/>
    </source>
</evidence>
<evidence type="ECO:0000259" key="5">
    <source>
        <dbReference type="PROSITE" id="PS51900"/>
    </source>
</evidence>
<dbReference type="InterPro" id="IPR011010">
    <property type="entry name" value="DNA_brk_join_enz"/>
</dbReference>
<dbReference type="Gene3D" id="1.10.150.130">
    <property type="match status" value="1"/>
</dbReference>
<dbReference type="Gene3D" id="3.30.160.390">
    <property type="entry name" value="Integrase, DNA-binding domain"/>
    <property type="match status" value="1"/>
</dbReference>
<dbReference type="PANTHER" id="PTHR30629">
    <property type="entry name" value="PROPHAGE INTEGRASE"/>
    <property type="match status" value="1"/>
</dbReference>
<organism evidence="6 7">
    <name type="scientific">Vibrio xiamenensis</name>
    <dbReference type="NCBI Taxonomy" id="861298"/>
    <lineage>
        <taxon>Bacteria</taxon>
        <taxon>Pseudomonadati</taxon>
        <taxon>Pseudomonadota</taxon>
        <taxon>Gammaproteobacteria</taxon>
        <taxon>Vibrionales</taxon>
        <taxon>Vibrionaceae</taxon>
        <taxon>Vibrio</taxon>
    </lineage>
</organism>